<keyword evidence="3" id="KW-0520">NAD</keyword>
<dbReference type="GO" id="GO:0016491">
    <property type="term" value="F:oxidoreductase activity"/>
    <property type="evidence" value="ECO:0007669"/>
    <property type="project" value="UniProtKB-KW"/>
</dbReference>
<evidence type="ECO:0000313" key="6">
    <source>
        <dbReference type="EMBL" id="OPC77486.1"/>
    </source>
</evidence>
<evidence type="ECO:0000313" key="7">
    <source>
        <dbReference type="Proteomes" id="UP000190037"/>
    </source>
</evidence>
<comment type="caution">
    <text evidence="6">The sequence shown here is derived from an EMBL/GenBank/DDBJ whole genome shotgun (WGS) entry which is preliminary data.</text>
</comment>
<dbReference type="RefSeq" id="WP_078982240.1">
    <property type="nucleotide sequence ID" value="NZ_MWQN01000004.1"/>
</dbReference>
<evidence type="ECO:0000256" key="4">
    <source>
        <dbReference type="SAM" id="MobiDB-lite"/>
    </source>
</evidence>
<protein>
    <submittedName>
        <fullName evidence="6">Short-chain dehydrogenase</fullName>
    </submittedName>
</protein>
<dbReference type="InterPro" id="IPR036291">
    <property type="entry name" value="NAD(P)-bd_dom_sf"/>
</dbReference>
<dbReference type="FunFam" id="3.40.50.720:FF:000084">
    <property type="entry name" value="Short-chain dehydrogenase reductase"/>
    <property type="match status" value="1"/>
</dbReference>
<keyword evidence="7" id="KW-1185">Reference proteome</keyword>
<dbReference type="PANTHER" id="PTHR24321">
    <property type="entry name" value="DEHYDROGENASES, SHORT CHAIN"/>
    <property type="match status" value="1"/>
</dbReference>
<comment type="similarity">
    <text evidence="1">Belongs to the short-chain dehydrogenases/reductases (SDR) family.</text>
</comment>
<proteinExistence type="inferred from homology"/>
<dbReference type="EMBL" id="MWQN01000004">
    <property type="protein sequence ID" value="OPC77486.1"/>
    <property type="molecule type" value="Genomic_DNA"/>
</dbReference>
<dbReference type="PROSITE" id="PS00061">
    <property type="entry name" value="ADH_SHORT"/>
    <property type="match status" value="1"/>
</dbReference>
<dbReference type="PRINTS" id="PR00080">
    <property type="entry name" value="SDRFAMILY"/>
</dbReference>
<feature type="domain" description="Ketoreductase" evidence="5">
    <location>
        <begin position="11"/>
        <end position="193"/>
    </location>
</feature>
<dbReference type="InterPro" id="IPR057326">
    <property type="entry name" value="KR_dom"/>
</dbReference>
<evidence type="ECO:0000256" key="3">
    <source>
        <dbReference type="ARBA" id="ARBA00023027"/>
    </source>
</evidence>
<dbReference type="InterPro" id="IPR002347">
    <property type="entry name" value="SDR_fam"/>
</dbReference>
<feature type="compositionally biased region" description="Low complexity" evidence="4">
    <location>
        <begin position="254"/>
        <end position="267"/>
    </location>
</feature>
<dbReference type="NCBIfam" id="NF005559">
    <property type="entry name" value="PRK07231.1"/>
    <property type="match status" value="1"/>
</dbReference>
<dbReference type="InterPro" id="IPR020904">
    <property type="entry name" value="Sc_DH/Rdtase_CS"/>
</dbReference>
<reference evidence="6 7" key="1">
    <citation type="submission" date="2017-03" db="EMBL/GenBank/DDBJ databases">
        <title>Draft genome sequence of Streptomyces scabrisporus NF3, endophyte isolated from Amphipterygium adstringens.</title>
        <authorList>
            <person name="Vazquez M."/>
            <person name="Ceapa C.D."/>
            <person name="Rodriguez Luna D."/>
            <person name="Sanchez Esquivel S."/>
        </authorList>
    </citation>
    <scope>NUCLEOTIDE SEQUENCE [LARGE SCALE GENOMIC DNA]</scope>
    <source>
        <strain evidence="6 7">NF3</strain>
    </source>
</reference>
<dbReference type="AlphaFoldDB" id="A0A1T3NKY8"/>
<dbReference type="Proteomes" id="UP000190037">
    <property type="component" value="Unassembled WGS sequence"/>
</dbReference>
<dbReference type="SUPFAM" id="SSF51735">
    <property type="entry name" value="NAD(P)-binding Rossmann-fold domains"/>
    <property type="match status" value="1"/>
</dbReference>
<accession>A0A1T3NKY8</accession>
<dbReference type="SMART" id="SM00822">
    <property type="entry name" value="PKS_KR"/>
    <property type="match status" value="1"/>
</dbReference>
<organism evidence="6 7">
    <name type="scientific">Embleya scabrispora</name>
    <dbReference type="NCBI Taxonomy" id="159449"/>
    <lineage>
        <taxon>Bacteria</taxon>
        <taxon>Bacillati</taxon>
        <taxon>Actinomycetota</taxon>
        <taxon>Actinomycetes</taxon>
        <taxon>Kitasatosporales</taxon>
        <taxon>Streptomycetaceae</taxon>
        <taxon>Embleya</taxon>
    </lineage>
</organism>
<sequence length="274" mass="27544">MSTPQQPLADRVAIVTGASRGIGAATARALHRAGARVVLAARDADALTALADELDAAGGRALAVPTDVTDPGAVERLVATAVDRFGRLDAAVNNAAGGGHPPTPLADVDVADFDSAFAVNLRGVFLALKYEIPAMLASGDGGAIVNMSSTAGLQAVGGLAGYVSSKFGLIGLTRTAALDYADAGIRINALAPGPIHTEQLEAAGEQARQAAAQAMPMRRIGLPDEVAAAVVWLCSDESSFITGATLPIDGGKLAGAPPFRRPAGGRPQTNPTAP</sequence>
<name>A0A1T3NKY8_9ACTN</name>
<gene>
    <name evidence="6" type="ORF">B4N89_44100</name>
</gene>
<feature type="region of interest" description="Disordered" evidence="4">
    <location>
        <begin position="252"/>
        <end position="274"/>
    </location>
</feature>
<evidence type="ECO:0000259" key="5">
    <source>
        <dbReference type="SMART" id="SM00822"/>
    </source>
</evidence>
<dbReference type="PANTHER" id="PTHR24321:SF8">
    <property type="entry name" value="ESTRADIOL 17-BETA-DEHYDROGENASE 8-RELATED"/>
    <property type="match status" value="1"/>
</dbReference>
<evidence type="ECO:0000256" key="2">
    <source>
        <dbReference type="ARBA" id="ARBA00023002"/>
    </source>
</evidence>
<dbReference type="STRING" id="159449.B4N89_44100"/>
<dbReference type="PRINTS" id="PR00081">
    <property type="entry name" value="GDHRDH"/>
</dbReference>
<dbReference type="CDD" id="cd05233">
    <property type="entry name" value="SDR_c"/>
    <property type="match status" value="1"/>
</dbReference>
<dbReference type="Pfam" id="PF13561">
    <property type="entry name" value="adh_short_C2"/>
    <property type="match status" value="1"/>
</dbReference>
<dbReference type="Gene3D" id="3.40.50.720">
    <property type="entry name" value="NAD(P)-binding Rossmann-like Domain"/>
    <property type="match status" value="1"/>
</dbReference>
<keyword evidence="2" id="KW-0560">Oxidoreductase</keyword>
<evidence type="ECO:0000256" key="1">
    <source>
        <dbReference type="ARBA" id="ARBA00006484"/>
    </source>
</evidence>
<dbReference type="OrthoDB" id="4380821at2"/>